<evidence type="ECO:0000313" key="8">
    <source>
        <dbReference type="EMBL" id="MBP1841694.1"/>
    </source>
</evidence>
<keyword evidence="11" id="KW-1185">Reference proteome</keyword>
<dbReference type="RefSeq" id="WP_057781447.1">
    <property type="nucleotide sequence ID" value="NZ_JAGGJQ010000013.1"/>
</dbReference>
<evidence type="ECO:0000256" key="2">
    <source>
        <dbReference type="ARBA" id="ARBA00022723"/>
    </source>
</evidence>
<keyword evidence="3" id="KW-0378">Hydrolase</keyword>
<dbReference type="InterPro" id="IPR011096">
    <property type="entry name" value="FTP_domain"/>
</dbReference>
<keyword evidence="4" id="KW-0862">Zinc</keyword>
<dbReference type="PROSITE" id="PS51257">
    <property type="entry name" value="PROKAR_LIPOPROTEIN"/>
    <property type="match status" value="1"/>
</dbReference>
<keyword evidence="2" id="KW-0479">Metal-binding</keyword>
<proteinExistence type="predicted"/>
<accession>A0A9X0YQ54</accession>
<keyword evidence="5" id="KW-0482">Metalloprotease</keyword>
<keyword evidence="6" id="KW-0732">Signal</keyword>
<evidence type="ECO:0000313" key="9">
    <source>
        <dbReference type="EMBL" id="MDQ0337105.1"/>
    </source>
</evidence>
<dbReference type="Pfam" id="PF07504">
    <property type="entry name" value="FTP"/>
    <property type="match status" value="1"/>
</dbReference>
<evidence type="ECO:0000256" key="4">
    <source>
        <dbReference type="ARBA" id="ARBA00022833"/>
    </source>
</evidence>
<feature type="signal peptide" evidence="6">
    <location>
        <begin position="1"/>
        <end position="24"/>
    </location>
</feature>
<dbReference type="Proteomes" id="UP001138672">
    <property type="component" value="Unassembled WGS sequence"/>
</dbReference>
<feature type="domain" description="FTP" evidence="7">
    <location>
        <begin position="83"/>
        <end position="115"/>
    </location>
</feature>
<evidence type="ECO:0000259" key="7">
    <source>
        <dbReference type="Pfam" id="PF07504"/>
    </source>
</evidence>
<name>A0A9X0YQ54_9FLAO</name>
<reference evidence="8" key="1">
    <citation type="submission" date="2021-03" db="EMBL/GenBank/DDBJ databases">
        <title>Genomic Encyclopedia of Type Strains, Phase IV (KMG-IV): sequencing the most valuable type-strain genomes for metagenomic binning, comparative biology and taxonomic classification.</title>
        <authorList>
            <person name="Goeker M."/>
        </authorList>
    </citation>
    <scope>NUCLEOTIDE SEQUENCE</scope>
    <source>
        <strain evidence="8">DSM 15523</strain>
        <strain evidence="9 11">DSM 16476</strain>
    </source>
</reference>
<sequence>MTTKLFRFPIFICGLILSVASCNSDDDLTNYEVCTYEIVNSPADDTVTAEEEVLAESLFAANNIASDALQITAISTDLYLNDHVYCNQFLNGLQILNHDLIYHFDAEGSFYQLSGYRITETELDTEKRLTENYVTNVFLNEVAEDDASSSELDDIIAGCVDIQFGYFEQFGGGIDYEFIALVKAWKVTPHDADYPVLYLNDSNSELIYYGNGIQTN</sequence>
<dbReference type="EMBL" id="JAUSUU010000014">
    <property type="protein sequence ID" value="MDQ0337105.1"/>
    <property type="molecule type" value="Genomic_DNA"/>
</dbReference>
<gene>
    <name evidence="8" type="ORF">J2Z56_003632</name>
    <name evidence="9" type="ORF">J2Z57_003567</name>
</gene>
<protein>
    <recommendedName>
        <fullName evidence="7">FTP domain-containing protein</fullName>
    </recommendedName>
</protein>
<keyword evidence="1" id="KW-0645">Protease</keyword>
<feature type="chain" id="PRO_5040920368" description="FTP domain-containing protein" evidence="6">
    <location>
        <begin position="25"/>
        <end position="216"/>
    </location>
</feature>
<evidence type="ECO:0000256" key="5">
    <source>
        <dbReference type="ARBA" id="ARBA00023049"/>
    </source>
</evidence>
<evidence type="ECO:0000313" key="11">
    <source>
        <dbReference type="Proteomes" id="UP001231587"/>
    </source>
</evidence>
<evidence type="ECO:0000256" key="1">
    <source>
        <dbReference type="ARBA" id="ARBA00022670"/>
    </source>
</evidence>
<evidence type="ECO:0000256" key="6">
    <source>
        <dbReference type="SAM" id="SignalP"/>
    </source>
</evidence>
<evidence type="ECO:0000313" key="10">
    <source>
        <dbReference type="Proteomes" id="UP001138672"/>
    </source>
</evidence>
<organism evidence="8 10">
    <name type="scientific">Formosa algae</name>
    <dbReference type="NCBI Taxonomy" id="225843"/>
    <lineage>
        <taxon>Bacteria</taxon>
        <taxon>Pseudomonadati</taxon>
        <taxon>Bacteroidota</taxon>
        <taxon>Flavobacteriia</taxon>
        <taxon>Flavobacteriales</taxon>
        <taxon>Flavobacteriaceae</taxon>
        <taxon>Formosa</taxon>
    </lineage>
</organism>
<evidence type="ECO:0000256" key="3">
    <source>
        <dbReference type="ARBA" id="ARBA00022801"/>
    </source>
</evidence>
<dbReference type="AlphaFoldDB" id="A0A9X0YQ54"/>
<comment type="caution">
    <text evidence="8">The sequence shown here is derived from an EMBL/GenBank/DDBJ whole genome shotgun (WGS) entry which is preliminary data.</text>
</comment>
<dbReference type="EMBL" id="JAGGJQ010000013">
    <property type="protein sequence ID" value="MBP1841694.1"/>
    <property type="molecule type" value="Genomic_DNA"/>
</dbReference>
<dbReference type="Proteomes" id="UP001231587">
    <property type="component" value="Unassembled WGS sequence"/>
</dbReference>
<dbReference type="OrthoDB" id="657111at2"/>